<dbReference type="Proteomes" id="UP001155660">
    <property type="component" value="Chromosome B2"/>
</dbReference>
<proteinExistence type="predicted"/>
<protein>
    <submittedName>
        <fullName evidence="9">Interferon-induced very large GTPase 1-like</fullName>
    </submittedName>
</protein>
<keyword evidence="6" id="KW-0539">Nucleus</keyword>
<sequence>METMDGELTQTSDGDQARTVEDNMDNTITKENGERDRAKTAKDLGTRGKELKKEVEELFHRLQLEAKFNNKLRASDVLQITAHSLQSHGFCTEDQLVHMFLQKLLMMNYKARSITVTKTSEHHSGKQQKSKQSSADNVDVFSELFERLSLSDERKSNTDPIHPMDVQMAVFHFADGFLKQLMVTKLSQCQYALPLLVPDPFTQQIEFPLWTFRETNQSWKIKNNDSETMSQSQPVWKAESPMVFFFRFGSVSSSKSQLINNLINEKHHTFFHRHCPGSSRTRVLMDGVVETAWFCPSRTDDDKFTDRVAFCNLHGDAGEHEKQLDIMTSMASVNVVVLPMLDRNDKTMTKIQSLYKDPKPLIFLLPENDLALTEQRNGKYKIGLKDRGQADVSEDLRKAITDCLPSAFTFRLEDVSKHSDIRVDEEDDDDCKTGKDAAQHMIGLLEKKDLTKIKESFLPHQGTLWHQWCKMNKELNRPQGDDPEMEISNKKGEMRKIREEQHKAPISEFINLFMKQMNSHATNKSMFFLKWLRILLDEYTSADLSDLLHKYNRTWTEVSKLSKSSSSNKSVELLPKQTELLDLSKKLQDATFGLEHIMREIGQIYESCSSVKENKKDLQFDFSSLPSLAAEMMISGFPLELMDGDAAHVPLVWISAVINELIHKLGDQRVFVLSVLGLQSSGKSTMLNAMFGLQFAVSAGRCTRGAFMQLVKVSDEMKTQKNIDYILVIDTEGLRALELAGGSTRHHDNELATFVVGLGNLTLVNIFGENPSEMQDILQIVVQAFMRMKEVRLTPSCVFVHQNVSDVTAGEKNMEGRRRLQETLDKMTRLAAEDEVCDAERFSDVIAFDVQKDVMYFAQLWEGSPPMAPSNPSYCENVQDLKKTILSHASNSNGMMLTDIKSHITNLWEALLKERFVFSFKNALEIAAYRKLETEYSKWTWSLRKAMLETENTLQNQIENGAINVVEETDLQDELNVKSAEVKKSMTEFFERDTNASILIQWKKSFEIKVSHIQENIVRETQRKLNEVLQQRVLKKNIDAQRTQNENALLEKAKNLALILKHKANDDKILKREFDSFWNRCVSEITKDTPQVQDIDILKDMKEVLSDNENFSDLSTKNQKCNILNISSYSAYIQLYKVDKLLKFLGYSKEYDAQINKLITDIVEQVYKMIMSYNIAKMGYNKTYIQELTGFIRAKLVEHEEKETTKYTFKKHFFSDLVFAIFNKEQMTFVKQHNIFREGNDPVHYFARKREEYYSIFQKYCQGATSATIIGEIICNKLKEPIQQSVYKKTARDLADDMRSNCESLNGNRSNLEKHILKTLAEKEGFEEYKTYMRKPKEHFKSFIRDEVSRYINDNFNISVLPKMKDDLKQKEKQIIEAVQTASEEVDENSGDADLWLKILTLNLSDVLIFSENDLEGVSRDDVDVKLLAEVIGQELPSIISDISNEFSTKSFQQKLDNKDRPDEILYEHLCQCCWVQCPFCRAICTNTAEDHDPQPHSVPFHRPEGLNGWYYIGTKNLCADFCTTLVASSKSFCPSHESEEYIPYKDYKSAGGVYAEWSITPDLTELSYWKWFVCRFQEELEEYYKMKFQDQGEIPDEWRNHTKQDAIASLDKYF</sequence>
<evidence type="ECO:0000256" key="7">
    <source>
        <dbReference type="SAM" id="MobiDB-lite"/>
    </source>
</evidence>
<dbReference type="GO" id="GO:0005737">
    <property type="term" value="C:cytoplasm"/>
    <property type="evidence" value="ECO:0007669"/>
    <property type="project" value="UniProtKB-SubCell"/>
</dbReference>
<evidence type="ECO:0000256" key="6">
    <source>
        <dbReference type="ARBA" id="ARBA00023242"/>
    </source>
</evidence>
<name>A0A9Q9W1E1_CYPCA</name>
<dbReference type="GO" id="GO:0005634">
    <property type="term" value="C:nucleus"/>
    <property type="evidence" value="ECO:0007669"/>
    <property type="project" value="UniProtKB-SubCell"/>
</dbReference>
<dbReference type="InterPro" id="IPR030383">
    <property type="entry name" value="G_VLIG_dom"/>
</dbReference>
<evidence type="ECO:0000256" key="5">
    <source>
        <dbReference type="ARBA" id="ARBA00023134"/>
    </source>
</evidence>
<evidence type="ECO:0000256" key="4">
    <source>
        <dbReference type="ARBA" id="ARBA00022741"/>
    </source>
</evidence>
<dbReference type="Pfam" id="PF25974">
    <property type="entry name" value="URGCP_9th"/>
    <property type="match status" value="1"/>
</dbReference>
<feature type="compositionally biased region" description="Basic and acidic residues" evidence="7">
    <location>
        <begin position="31"/>
        <end position="43"/>
    </location>
</feature>
<dbReference type="PANTHER" id="PTHR22796:SF6">
    <property type="entry name" value="INTERFERON-INDUCED VERY LARGE GTPASE 1-RELATED"/>
    <property type="match status" value="1"/>
</dbReference>
<accession>A0A9Q9W1E1</accession>
<feature type="region of interest" description="Disordered" evidence="7">
    <location>
        <begin position="1"/>
        <end position="43"/>
    </location>
</feature>
<dbReference type="Pfam" id="PF25683">
    <property type="entry name" value="URGCP_GTPase"/>
    <property type="match status" value="1"/>
</dbReference>
<dbReference type="InterPro" id="IPR058641">
    <property type="entry name" value="GVIN1_dom"/>
</dbReference>
<dbReference type="Pfam" id="PF25496">
    <property type="entry name" value="URGCP"/>
    <property type="match status" value="1"/>
</dbReference>
<evidence type="ECO:0000256" key="3">
    <source>
        <dbReference type="ARBA" id="ARBA00022490"/>
    </source>
</evidence>
<feature type="domain" description="VLIG-type G" evidence="8">
    <location>
        <begin position="667"/>
        <end position="908"/>
    </location>
</feature>
<dbReference type="InterPro" id="IPR057365">
    <property type="entry name" value="URGCP"/>
</dbReference>
<dbReference type="OrthoDB" id="6141954at2759"/>
<evidence type="ECO:0000256" key="2">
    <source>
        <dbReference type="ARBA" id="ARBA00004496"/>
    </source>
</evidence>
<evidence type="ECO:0000256" key="1">
    <source>
        <dbReference type="ARBA" id="ARBA00004123"/>
    </source>
</evidence>
<evidence type="ECO:0000313" key="9">
    <source>
        <dbReference type="RefSeq" id="XP_042575052.1"/>
    </source>
</evidence>
<reference evidence="9" key="1">
    <citation type="submission" date="2025-08" db="UniProtKB">
        <authorList>
            <consortium name="RefSeq"/>
        </authorList>
    </citation>
    <scope>IDENTIFICATION</scope>
    <source>
        <tissue evidence="9">Muscle</tissue>
    </source>
</reference>
<organism evidence="9">
    <name type="scientific">Cyprinus carpio</name>
    <name type="common">Common carp</name>
    <dbReference type="NCBI Taxonomy" id="7962"/>
    <lineage>
        <taxon>Eukaryota</taxon>
        <taxon>Metazoa</taxon>
        <taxon>Chordata</taxon>
        <taxon>Craniata</taxon>
        <taxon>Vertebrata</taxon>
        <taxon>Euteleostomi</taxon>
        <taxon>Actinopterygii</taxon>
        <taxon>Neopterygii</taxon>
        <taxon>Teleostei</taxon>
        <taxon>Ostariophysi</taxon>
        <taxon>Cypriniformes</taxon>
        <taxon>Cyprinidae</taxon>
        <taxon>Cyprininae</taxon>
        <taxon>Cyprinus</taxon>
    </lineage>
</organism>
<dbReference type="GO" id="GO:0005525">
    <property type="term" value="F:GTP binding"/>
    <property type="evidence" value="ECO:0007669"/>
    <property type="project" value="UniProtKB-KW"/>
</dbReference>
<dbReference type="RefSeq" id="XP_042575052.1">
    <property type="nucleotide sequence ID" value="XM_042719118.1"/>
</dbReference>
<dbReference type="PROSITE" id="PS51717">
    <property type="entry name" value="G_VLIG"/>
    <property type="match status" value="1"/>
</dbReference>
<dbReference type="GeneID" id="109099859"/>
<keyword evidence="4" id="KW-0547">Nucleotide-binding</keyword>
<keyword evidence="5" id="KW-0342">GTP-binding</keyword>
<keyword evidence="3" id="KW-0963">Cytoplasm</keyword>
<comment type="subcellular location">
    <subcellularLocation>
        <location evidence="2">Cytoplasm</location>
    </subcellularLocation>
    <subcellularLocation>
        <location evidence="1">Nucleus</location>
    </subcellularLocation>
</comment>
<gene>
    <name evidence="9" type="primary">LOC109099859</name>
</gene>
<dbReference type="KEGG" id="ccar:109099859"/>
<dbReference type="PANTHER" id="PTHR22796">
    <property type="entry name" value="URG4-RELATED"/>
    <property type="match status" value="1"/>
</dbReference>
<evidence type="ECO:0000259" key="8">
    <source>
        <dbReference type="PROSITE" id="PS51717"/>
    </source>
</evidence>